<reference evidence="1 2" key="1">
    <citation type="submission" date="2016-10" db="EMBL/GenBank/DDBJ databases">
        <title>Pseudoalteromonas amylolytica sp. nov., isolated from the surface seawater.</title>
        <authorList>
            <person name="Wu Y.-H."/>
            <person name="Cheng H."/>
            <person name="Jin X.-B."/>
            <person name="Wang C.-S."/>
            <person name="Xu X.-W."/>
        </authorList>
    </citation>
    <scope>NUCLEOTIDE SEQUENCE [LARGE SCALE GENOMIC DNA]</scope>
    <source>
        <strain evidence="1 2">JCM 12483</strain>
    </source>
</reference>
<sequence length="124" mass="13438">METNVAGLVSQQQQAAILEKQQKQFVRGNINQQVADNASLLGTTSDTTHILLNELSGFINKLSQAQSLAEMRASTESLKAAIGNIEQQMTDGTLEFPYQVKGQAQVMSEICARAQGVSQILKQS</sequence>
<proteinExistence type="predicted"/>
<name>A0A1S1NEN9_9GAMM</name>
<dbReference type="OrthoDB" id="6309319at2"/>
<dbReference type="AlphaFoldDB" id="A0A1S1NEN9"/>
<dbReference type="RefSeq" id="WP_070990916.1">
    <property type="nucleotide sequence ID" value="NZ_CBCSHD010000001.1"/>
</dbReference>
<dbReference type="EMBL" id="MNAN01000026">
    <property type="protein sequence ID" value="OHU96833.1"/>
    <property type="molecule type" value="Genomic_DNA"/>
</dbReference>
<evidence type="ECO:0000313" key="2">
    <source>
        <dbReference type="Proteomes" id="UP000180253"/>
    </source>
</evidence>
<keyword evidence="2" id="KW-1185">Reference proteome</keyword>
<comment type="caution">
    <text evidence="1">The sequence shown here is derived from an EMBL/GenBank/DDBJ whole genome shotgun (WGS) entry which is preliminary data.</text>
</comment>
<gene>
    <name evidence="1" type="ORF">BIW53_05795</name>
</gene>
<organism evidence="1 2">
    <name type="scientific">Pseudoalteromonas byunsanensis</name>
    <dbReference type="NCBI Taxonomy" id="327939"/>
    <lineage>
        <taxon>Bacteria</taxon>
        <taxon>Pseudomonadati</taxon>
        <taxon>Pseudomonadota</taxon>
        <taxon>Gammaproteobacteria</taxon>
        <taxon>Alteromonadales</taxon>
        <taxon>Pseudoalteromonadaceae</taxon>
        <taxon>Pseudoalteromonas</taxon>
    </lineage>
</organism>
<accession>A0A1S1NEN9</accession>
<protein>
    <submittedName>
        <fullName evidence="1">Uncharacterized protein</fullName>
    </submittedName>
</protein>
<evidence type="ECO:0000313" key="1">
    <source>
        <dbReference type="EMBL" id="OHU96833.1"/>
    </source>
</evidence>
<dbReference type="STRING" id="327939.BIW53_05795"/>
<dbReference type="Proteomes" id="UP000180253">
    <property type="component" value="Unassembled WGS sequence"/>
</dbReference>